<organism evidence="1 2">
    <name type="scientific">Halogeometricum borinquense</name>
    <dbReference type="NCBI Taxonomy" id="60847"/>
    <lineage>
        <taxon>Archaea</taxon>
        <taxon>Methanobacteriati</taxon>
        <taxon>Methanobacteriota</taxon>
        <taxon>Stenosarchaea group</taxon>
        <taxon>Halobacteria</taxon>
        <taxon>Halobacteriales</taxon>
        <taxon>Haloferacaceae</taxon>
        <taxon>Halogeometricum</taxon>
    </lineage>
</organism>
<dbReference type="GeneID" id="44081027"/>
<reference evidence="1 2" key="1">
    <citation type="submission" date="2020-02" db="EMBL/GenBank/DDBJ databases">
        <title>Whole genome sequence of Halogeometricum borinquense strain wsp4.</title>
        <authorList>
            <person name="Verma D.K."/>
            <person name="Gopal K."/>
            <person name="Prasad E.S."/>
        </authorList>
    </citation>
    <scope>NUCLEOTIDE SEQUENCE [LARGE SCALE GENOMIC DNA]</scope>
    <source>
        <strain evidence="2">wsp4</strain>
    </source>
</reference>
<protein>
    <submittedName>
        <fullName evidence="1">Uncharacterized protein</fullName>
    </submittedName>
</protein>
<evidence type="ECO:0000313" key="2">
    <source>
        <dbReference type="Proteomes" id="UP000465846"/>
    </source>
</evidence>
<dbReference type="EMBL" id="CP048739">
    <property type="protein sequence ID" value="QIB72806.1"/>
    <property type="molecule type" value="Genomic_DNA"/>
</dbReference>
<proteinExistence type="predicted"/>
<sequence>MSKERAKSRIEAEFSDRSEIPDASGSKSIDVRIPNSGLDIHDVQEIDYVNDVLEEEDEFRVYVSADSNVGVWTT</sequence>
<accession>A0A6C0UC10</accession>
<dbReference type="RefSeq" id="WP_163485001.1">
    <property type="nucleotide sequence ID" value="NZ_CP048739.1"/>
</dbReference>
<gene>
    <name evidence="1" type="ORF">G3I44_16460</name>
</gene>
<dbReference type="AlphaFoldDB" id="A0A6C0UC10"/>
<evidence type="ECO:0000313" key="1">
    <source>
        <dbReference type="EMBL" id="QIB72806.1"/>
    </source>
</evidence>
<dbReference type="Proteomes" id="UP000465846">
    <property type="component" value="Chromosome"/>
</dbReference>
<name>A0A6C0UC10_9EURY</name>